<reference evidence="2" key="1">
    <citation type="submission" date="2020-07" db="EMBL/GenBank/DDBJ databases">
        <title>Huge and variable diversity of episymbiotic CPR bacteria and DPANN archaea in groundwater ecosystems.</title>
        <authorList>
            <person name="He C.Y."/>
            <person name="Keren R."/>
            <person name="Whittaker M."/>
            <person name="Farag I.F."/>
            <person name="Doudna J."/>
            <person name="Cate J.H.D."/>
            <person name="Banfield J.F."/>
        </authorList>
    </citation>
    <scope>NUCLEOTIDE SEQUENCE</scope>
    <source>
        <strain evidence="2">NC_groundwater_418_Ag_B-0.1um_45_10</strain>
    </source>
</reference>
<dbReference type="EMBL" id="JACPHQ010000040">
    <property type="protein sequence ID" value="MBI2466134.1"/>
    <property type="molecule type" value="Genomic_DNA"/>
</dbReference>
<comment type="caution">
    <text evidence="2">The sequence shown here is derived from an EMBL/GenBank/DDBJ whole genome shotgun (WGS) entry which is preliminary data.</text>
</comment>
<organism evidence="2 3">
    <name type="scientific">Candidatus Sungiibacteriota bacterium</name>
    <dbReference type="NCBI Taxonomy" id="2750080"/>
    <lineage>
        <taxon>Bacteria</taxon>
        <taxon>Candidatus Sungiibacteriota</taxon>
    </lineage>
</organism>
<protein>
    <recommendedName>
        <fullName evidence="1">Homing endonuclease LAGLIDADG domain-containing protein</fullName>
    </recommendedName>
</protein>
<dbReference type="Proteomes" id="UP000709672">
    <property type="component" value="Unassembled WGS sequence"/>
</dbReference>
<dbReference type="AlphaFoldDB" id="A0A931YE17"/>
<evidence type="ECO:0000313" key="2">
    <source>
        <dbReference type="EMBL" id="MBI2466134.1"/>
    </source>
</evidence>
<accession>A0A931YE17</accession>
<evidence type="ECO:0000313" key="3">
    <source>
        <dbReference type="Proteomes" id="UP000709672"/>
    </source>
</evidence>
<dbReference type="InterPro" id="IPR004860">
    <property type="entry name" value="LAGLIDADG_dom"/>
</dbReference>
<dbReference type="InterPro" id="IPR027434">
    <property type="entry name" value="Homing_endonucl"/>
</dbReference>
<proteinExistence type="predicted"/>
<gene>
    <name evidence="2" type="ORF">HYV66_02830</name>
</gene>
<feature type="domain" description="Homing endonuclease LAGLIDADG" evidence="1">
    <location>
        <begin position="18"/>
        <end position="75"/>
    </location>
</feature>
<sequence>MAGIKPKSKVNKKWSSDLAYAIGLLTTDGCLSKDGRHIDFTSKDMDQIKTFLSCLGIKNKISQKISGYSGRACPRIQYTRWKSSFMFYMVFISSSPKHIDWLKNTITKLIGLKGHVTKGQNSSIYQLKYAKSESLKLIPLIYYDDNVSCLNRKKIKIDKALLENKNARVV</sequence>
<name>A0A931YE17_9BACT</name>
<dbReference type="Pfam" id="PF14528">
    <property type="entry name" value="LAGLIDADG_3"/>
    <property type="match status" value="1"/>
</dbReference>
<dbReference type="GO" id="GO:0004519">
    <property type="term" value="F:endonuclease activity"/>
    <property type="evidence" value="ECO:0007669"/>
    <property type="project" value="InterPro"/>
</dbReference>
<evidence type="ECO:0000259" key="1">
    <source>
        <dbReference type="Pfam" id="PF14528"/>
    </source>
</evidence>
<dbReference type="SUPFAM" id="SSF55608">
    <property type="entry name" value="Homing endonucleases"/>
    <property type="match status" value="1"/>
</dbReference>